<dbReference type="EMBL" id="CAJOBI010343390">
    <property type="protein sequence ID" value="CAF5215842.1"/>
    <property type="molecule type" value="Genomic_DNA"/>
</dbReference>
<feature type="non-terminal residue" evidence="1">
    <location>
        <position position="1"/>
    </location>
</feature>
<name>A0A8S3JF22_9BILA</name>
<protein>
    <submittedName>
        <fullName evidence="1">Uncharacterized protein</fullName>
    </submittedName>
</protein>
<comment type="caution">
    <text evidence="1">The sequence shown here is derived from an EMBL/GenBank/DDBJ whole genome shotgun (WGS) entry which is preliminary data.</text>
</comment>
<evidence type="ECO:0000313" key="1">
    <source>
        <dbReference type="EMBL" id="CAF5215842.1"/>
    </source>
</evidence>
<organism evidence="1 2">
    <name type="scientific">Rotaria magnacalcarata</name>
    <dbReference type="NCBI Taxonomy" id="392030"/>
    <lineage>
        <taxon>Eukaryota</taxon>
        <taxon>Metazoa</taxon>
        <taxon>Spiralia</taxon>
        <taxon>Gnathifera</taxon>
        <taxon>Rotifera</taxon>
        <taxon>Eurotatoria</taxon>
        <taxon>Bdelloidea</taxon>
        <taxon>Philodinida</taxon>
        <taxon>Philodinidae</taxon>
        <taxon>Rotaria</taxon>
    </lineage>
</organism>
<gene>
    <name evidence="1" type="ORF">SMN809_LOCUS79758</name>
</gene>
<proteinExistence type="predicted"/>
<dbReference type="Proteomes" id="UP000676336">
    <property type="component" value="Unassembled WGS sequence"/>
</dbReference>
<evidence type="ECO:0000313" key="2">
    <source>
        <dbReference type="Proteomes" id="UP000676336"/>
    </source>
</evidence>
<sequence length="121" mass="13662">YKDESTTPSGTGTMTASVIDLRSLPIMSSQRAETSHQHQSYRKLGAQTLNKTDEHCRSLFNLLPTSLRPRHYYQHRQTSNKKGVDAVSDKKRERSLLRHIVVITHTVTLHSSIISTCISST</sequence>
<reference evidence="1" key="1">
    <citation type="submission" date="2021-02" db="EMBL/GenBank/DDBJ databases">
        <authorList>
            <person name="Nowell W R."/>
        </authorList>
    </citation>
    <scope>NUCLEOTIDE SEQUENCE</scope>
</reference>
<accession>A0A8S3JF22</accession>
<dbReference type="AlphaFoldDB" id="A0A8S3JF22"/>